<dbReference type="HAMAP" id="MF_02071">
    <property type="entry name" value="RlpA"/>
    <property type="match status" value="1"/>
</dbReference>
<evidence type="ECO:0000256" key="2">
    <source>
        <dbReference type="ARBA" id="ARBA00023316"/>
    </source>
</evidence>
<organism evidence="7 8">
    <name type="scientific">Emticicia soli</name>
    <dbReference type="NCBI Taxonomy" id="2027878"/>
    <lineage>
        <taxon>Bacteria</taxon>
        <taxon>Pseudomonadati</taxon>
        <taxon>Bacteroidota</taxon>
        <taxon>Cytophagia</taxon>
        <taxon>Cytophagales</taxon>
        <taxon>Leadbetterellaceae</taxon>
        <taxon>Emticicia</taxon>
    </lineage>
</organism>
<comment type="caution">
    <text evidence="7">The sequence shown here is derived from an EMBL/GenBank/DDBJ whole genome shotgun (WGS) entry which is preliminary data.</text>
</comment>
<keyword evidence="1 3" id="KW-0456">Lyase</keyword>
<dbReference type="InterPro" id="IPR009009">
    <property type="entry name" value="RlpA-like_DPBB"/>
</dbReference>
<keyword evidence="8" id="KW-1185">Reference proteome</keyword>
<dbReference type="InterPro" id="IPR034718">
    <property type="entry name" value="RlpA"/>
</dbReference>
<evidence type="ECO:0000259" key="6">
    <source>
        <dbReference type="Pfam" id="PF03330"/>
    </source>
</evidence>
<dbReference type="PANTHER" id="PTHR34183">
    <property type="entry name" value="ENDOLYTIC PEPTIDOGLYCAN TRANSGLYCOSYLASE RLPA"/>
    <property type="match status" value="1"/>
</dbReference>
<dbReference type="EC" id="4.2.2.-" evidence="3"/>
<gene>
    <name evidence="3" type="primary">rlpA</name>
    <name evidence="7" type="ORF">ACFSR2_24395</name>
</gene>
<feature type="domain" description="RlpA-like protein double-psi beta-barrel" evidence="6">
    <location>
        <begin position="33"/>
        <end position="119"/>
    </location>
</feature>
<feature type="region of interest" description="Disordered" evidence="5">
    <location>
        <begin position="153"/>
        <end position="215"/>
    </location>
</feature>
<evidence type="ECO:0000313" key="8">
    <source>
        <dbReference type="Proteomes" id="UP001597510"/>
    </source>
</evidence>
<sequence length="215" mass="23760" precursor="true">MTLKTVPFLCLLILFKPTLATCQSSLIGVELFGKASYYENKFYGKKTASGEILKKNVLTCAHPTLPFGTMIEVTNLANNKWCIVRVNDRGPFSKGRILDVSHAAAKQLNMFNHGVVKVKMTVVGENDTIYIERPDSMIKSAADLILDEPQEEEEVAIPLKPKPKTVKRKPSKALTKKRANRKKPASSANKTKPKTVVNKQGSTKATSKQSTVKKT</sequence>
<dbReference type="PANTHER" id="PTHR34183:SF1">
    <property type="entry name" value="ENDOLYTIC PEPTIDOGLYCAN TRANSGLYCOSYLASE RLPA"/>
    <property type="match status" value="1"/>
</dbReference>
<feature type="signal peptide" evidence="3">
    <location>
        <begin position="1"/>
        <end position="20"/>
    </location>
</feature>
<dbReference type="InterPro" id="IPR012997">
    <property type="entry name" value="RplA"/>
</dbReference>
<dbReference type="CDD" id="cd22268">
    <property type="entry name" value="DPBB_RlpA-like"/>
    <property type="match status" value="1"/>
</dbReference>
<keyword evidence="3" id="KW-0732">Signal</keyword>
<dbReference type="EMBL" id="JBHULC010000039">
    <property type="protein sequence ID" value="MFD2524064.1"/>
    <property type="molecule type" value="Genomic_DNA"/>
</dbReference>
<evidence type="ECO:0000256" key="4">
    <source>
        <dbReference type="RuleBase" id="RU003495"/>
    </source>
</evidence>
<reference evidence="8" key="1">
    <citation type="journal article" date="2019" name="Int. J. Syst. Evol. Microbiol.">
        <title>The Global Catalogue of Microorganisms (GCM) 10K type strain sequencing project: providing services to taxonomists for standard genome sequencing and annotation.</title>
        <authorList>
            <consortium name="The Broad Institute Genomics Platform"/>
            <consortium name="The Broad Institute Genome Sequencing Center for Infectious Disease"/>
            <person name="Wu L."/>
            <person name="Ma J."/>
        </authorList>
    </citation>
    <scope>NUCLEOTIDE SEQUENCE [LARGE SCALE GENOMIC DNA]</scope>
    <source>
        <strain evidence="8">KCTC 52344</strain>
    </source>
</reference>
<feature type="compositionally biased region" description="Basic residues" evidence="5">
    <location>
        <begin position="161"/>
        <end position="184"/>
    </location>
</feature>
<keyword evidence="2 3" id="KW-0961">Cell wall biogenesis/degradation</keyword>
<feature type="chain" id="PRO_5044920545" description="Probable endolytic peptidoglycan transglycosylase RlpA" evidence="3">
    <location>
        <begin position="21"/>
        <end position="215"/>
    </location>
</feature>
<dbReference type="Proteomes" id="UP001597510">
    <property type="component" value="Unassembled WGS sequence"/>
</dbReference>
<proteinExistence type="inferred from homology"/>
<evidence type="ECO:0000313" key="7">
    <source>
        <dbReference type="EMBL" id="MFD2524064.1"/>
    </source>
</evidence>
<accession>A0ABW5JEK8</accession>
<dbReference type="InterPro" id="IPR036908">
    <property type="entry name" value="RlpA-like_sf"/>
</dbReference>
<protein>
    <recommendedName>
        <fullName evidence="3">Probable endolytic peptidoglycan transglycosylase RlpA</fullName>
        <ecNumber evidence="3">4.2.2.-</ecNumber>
    </recommendedName>
</protein>
<comment type="function">
    <text evidence="3">Lytic transglycosylase with a strong preference for naked glycan strands that lack stem peptides.</text>
</comment>
<name>A0ABW5JEK8_9BACT</name>
<dbReference type="NCBIfam" id="TIGR00413">
    <property type="entry name" value="rlpA"/>
    <property type="match status" value="1"/>
</dbReference>
<dbReference type="SUPFAM" id="SSF50685">
    <property type="entry name" value="Barwin-like endoglucanases"/>
    <property type="match status" value="1"/>
</dbReference>
<dbReference type="RefSeq" id="WP_340238582.1">
    <property type="nucleotide sequence ID" value="NZ_JBBEWC010000010.1"/>
</dbReference>
<dbReference type="Pfam" id="PF03330">
    <property type="entry name" value="DPBB_1"/>
    <property type="match status" value="1"/>
</dbReference>
<evidence type="ECO:0000256" key="1">
    <source>
        <dbReference type="ARBA" id="ARBA00023239"/>
    </source>
</evidence>
<feature type="compositionally biased region" description="Polar residues" evidence="5">
    <location>
        <begin position="197"/>
        <end position="215"/>
    </location>
</feature>
<evidence type="ECO:0000256" key="3">
    <source>
        <dbReference type="HAMAP-Rule" id="MF_02071"/>
    </source>
</evidence>
<evidence type="ECO:0000256" key="5">
    <source>
        <dbReference type="SAM" id="MobiDB-lite"/>
    </source>
</evidence>
<dbReference type="Gene3D" id="2.40.40.10">
    <property type="entry name" value="RlpA-like domain"/>
    <property type="match status" value="1"/>
</dbReference>
<comment type="similarity">
    <text evidence="3 4">Belongs to the RlpA family.</text>
</comment>